<name>A0A821GIT7_9BILA</name>
<protein>
    <recommendedName>
        <fullName evidence="3">HAT C-terminal dimerisation domain-containing protein</fullName>
    </recommendedName>
</protein>
<dbReference type="AlphaFoldDB" id="A0A821GIT7"/>
<evidence type="ECO:0000313" key="1">
    <source>
        <dbReference type="EMBL" id="CAF4666755.1"/>
    </source>
</evidence>
<evidence type="ECO:0000313" key="2">
    <source>
        <dbReference type="Proteomes" id="UP000663866"/>
    </source>
</evidence>
<dbReference type="EMBL" id="CAJOBG010091285">
    <property type="protein sequence ID" value="CAF4666755.1"/>
    <property type="molecule type" value="Genomic_DNA"/>
</dbReference>
<organism evidence="1 2">
    <name type="scientific">Rotaria magnacalcarata</name>
    <dbReference type="NCBI Taxonomy" id="392030"/>
    <lineage>
        <taxon>Eukaryota</taxon>
        <taxon>Metazoa</taxon>
        <taxon>Spiralia</taxon>
        <taxon>Gnathifera</taxon>
        <taxon>Rotifera</taxon>
        <taxon>Eurotatoria</taxon>
        <taxon>Bdelloidea</taxon>
        <taxon>Philodinida</taxon>
        <taxon>Philodinidae</taxon>
        <taxon>Rotaria</taxon>
    </lineage>
</organism>
<dbReference type="Proteomes" id="UP000663866">
    <property type="component" value="Unassembled WGS sequence"/>
</dbReference>
<evidence type="ECO:0008006" key="3">
    <source>
        <dbReference type="Google" id="ProtNLM"/>
    </source>
</evidence>
<sequence>GLPKYPTLSKIVKNILIISHGNLDVERGFSINEHIVTENRALLSLYSINGFRSTWDAIKF</sequence>
<reference evidence="1" key="1">
    <citation type="submission" date="2021-02" db="EMBL/GenBank/DDBJ databases">
        <authorList>
            <person name="Nowell W R."/>
        </authorList>
    </citation>
    <scope>NUCLEOTIDE SEQUENCE</scope>
</reference>
<keyword evidence="2" id="KW-1185">Reference proteome</keyword>
<feature type="non-terminal residue" evidence="1">
    <location>
        <position position="1"/>
    </location>
</feature>
<gene>
    <name evidence="1" type="ORF">OVN521_LOCUS47285</name>
</gene>
<comment type="caution">
    <text evidence="1">The sequence shown here is derived from an EMBL/GenBank/DDBJ whole genome shotgun (WGS) entry which is preliminary data.</text>
</comment>
<proteinExistence type="predicted"/>
<accession>A0A821GIT7</accession>